<reference evidence="4" key="1">
    <citation type="journal article" date="2015" name="Genome Announc.">
        <title>Draft genome sequence of the cellulolytic fungus Chaetomium globosum.</title>
        <authorList>
            <person name="Cuomo C.A."/>
            <person name="Untereiner W.A."/>
            <person name="Ma L.-J."/>
            <person name="Grabherr M."/>
            <person name="Birren B.W."/>
        </authorList>
    </citation>
    <scope>NUCLEOTIDE SEQUENCE [LARGE SCALE GENOMIC DNA]</scope>
    <source>
        <strain evidence="4">ATCC 6205 / CBS 148.51 / DSM 1962 / NBRC 6347 / NRRL 1970</strain>
    </source>
</reference>
<dbReference type="SUPFAM" id="SSF51322">
    <property type="entry name" value="Cyanovirin-N"/>
    <property type="match status" value="1"/>
</dbReference>
<proteinExistence type="predicted"/>
<dbReference type="OrthoDB" id="2947935at2759"/>
<dbReference type="GeneID" id="4397279"/>
<dbReference type="InParanoid" id="Q2GM57"/>
<dbReference type="HOGENOM" id="CLU_140491_0_0_1"/>
<protein>
    <recommendedName>
        <fullName evidence="2">Cyanovirin-N domain-containing protein</fullName>
    </recommendedName>
</protein>
<dbReference type="eggNOG" id="ENOG502T65T">
    <property type="taxonomic scope" value="Eukaryota"/>
</dbReference>
<accession>Q2GM57</accession>
<dbReference type="SMART" id="SM01111">
    <property type="entry name" value="CVNH"/>
    <property type="match status" value="1"/>
</dbReference>
<evidence type="ECO:0000256" key="1">
    <source>
        <dbReference type="SAM" id="SignalP"/>
    </source>
</evidence>
<dbReference type="Pfam" id="PF08881">
    <property type="entry name" value="CVNH"/>
    <property type="match status" value="1"/>
</dbReference>
<organism evidence="3 4">
    <name type="scientific">Chaetomium globosum (strain ATCC 6205 / CBS 148.51 / DSM 1962 / NBRC 6347 / NRRL 1970)</name>
    <name type="common">Soil fungus</name>
    <dbReference type="NCBI Taxonomy" id="306901"/>
    <lineage>
        <taxon>Eukaryota</taxon>
        <taxon>Fungi</taxon>
        <taxon>Dikarya</taxon>
        <taxon>Ascomycota</taxon>
        <taxon>Pezizomycotina</taxon>
        <taxon>Sordariomycetes</taxon>
        <taxon>Sordariomycetidae</taxon>
        <taxon>Sordariales</taxon>
        <taxon>Chaetomiaceae</taxon>
        <taxon>Chaetomium</taxon>
    </lineage>
</organism>
<dbReference type="RefSeq" id="XP_001226214.1">
    <property type="nucleotide sequence ID" value="XM_001226213.1"/>
</dbReference>
<name>Q2GM57_CHAGB</name>
<evidence type="ECO:0000313" key="3">
    <source>
        <dbReference type="EMBL" id="EAQ83129.1"/>
    </source>
</evidence>
<sequence>MWFLILFASLASLLSTADADSFTDFSRSCTGIDLFHNFFLSATCCHPDDNGADAQSENELDLTMCIGLDQRSGQMQWEVYGKFSNYCTNCTLGTVADGTEHQLTCACQPLVGSRAFKQSTINLDEGIANEWGTLRCAGGMATPPHGWKGNQA</sequence>
<evidence type="ECO:0000259" key="2">
    <source>
        <dbReference type="SMART" id="SM01111"/>
    </source>
</evidence>
<feature type="chain" id="PRO_5004207935" description="Cyanovirin-N domain-containing protein" evidence="1">
    <location>
        <begin position="20"/>
        <end position="152"/>
    </location>
</feature>
<keyword evidence="4" id="KW-1185">Reference proteome</keyword>
<dbReference type="Gene3D" id="2.30.60.10">
    <property type="entry name" value="Cyanovirin-N"/>
    <property type="match status" value="1"/>
</dbReference>
<evidence type="ECO:0000313" key="4">
    <source>
        <dbReference type="Proteomes" id="UP000001056"/>
    </source>
</evidence>
<gene>
    <name evidence="3" type="ORF">CHGG_10947</name>
</gene>
<keyword evidence="1" id="KW-0732">Signal</keyword>
<dbReference type="InterPro" id="IPR011058">
    <property type="entry name" value="Cyanovirin-N"/>
</dbReference>
<dbReference type="InterPro" id="IPR036673">
    <property type="entry name" value="Cyanovirin-N_sf"/>
</dbReference>
<dbReference type="OMA" id="GKFRNYC"/>
<feature type="domain" description="Cyanovirin-N" evidence="2">
    <location>
        <begin position="24"/>
        <end position="136"/>
    </location>
</feature>
<dbReference type="AlphaFoldDB" id="Q2GM57"/>
<feature type="signal peptide" evidence="1">
    <location>
        <begin position="1"/>
        <end position="19"/>
    </location>
</feature>
<dbReference type="EMBL" id="CH408036">
    <property type="protein sequence ID" value="EAQ83129.1"/>
    <property type="molecule type" value="Genomic_DNA"/>
</dbReference>
<dbReference type="Proteomes" id="UP000001056">
    <property type="component" value="Unassembled WGS sequence"/>
</dbReference>
<dbReference type="VEuPathDB" id="FungiDB:CHGG_10947"/>